<evidence type="ECO:0000256" key="1">
    <source>
        <dbReference type="ARBA" id="ARBA00004141"/>
    </source>
</evidence>
<accession>A0A0B6ZSD3</accession>
<feature type="transmembrane region" description="Helical" evidence="7">
    <location>
        <begin position="162"/>
        <end position="184"/>
    </location>
</feature>
<keyword evidence="4 6" id="KW-1133">Transmembrane helix</keyword>
<feature type="domain" description="EXPERA" evidence="8">
    <location>
        <begin position="38"/>
        <end position="183"/>
    </location>
</feature>
<dbReference type="PANTHER" id="PTHR14207:SF1">
    <property type="entry name" value="EMOPAMIL-BINDING PROTEIN-LIKE"/>
    <property type="match status" value="1"/>
</dbReference>
<evidence type="ECO:0000256" key="4">
    <source>
        <dbReference type="ARBA" id="ARBA00022989"/>
    </source>
</evidence>
<evidence type="ECO:0000256" key="6">
    <source>
        <dbReference type="PROSITE-ProRule" id="PRU01087"/>
    </source>
</evidence>
<sequence length="222" mass="25055">MAFVLDTVAIVSLLANAIIAAVALVFGHIILGKKQSKVERWVLSWLVFDALIHFLLEGPFVVLSLTGTVNTSDTKISLLWKEYGKADARWLVSDPTIVSLELLTVVLDGSLALITIVGIVTRAYYRHYAQLVLCVCELYGGWMTFCPEWLTGSHNLDTSNFMYLWVYLVFFNMVWVVVPLLLMYQTWLDMKTVYKSVPPATKTVPEGKYKKPITATKARKDK</sequence>
<dbReference type="GO" id="GO:0016020">
    <property type="term" value="C:membrane"/>
    <property type="evidence" value="ECO:0007669"/>
    <property type="project" value="UniProtKB-SubCell"/>
</dbReference>
<dbReference type="PANTHER" id="PTHR14207">
    <property type="entry name" value="STEROL ISOMERASE"/>
    <property type="match status" value="1"/>
</dbReference>
<comment type="similarity">
    <text evidence="2">Belongs to the EBP family.</text>
</comment>
<reference evidence="9" key="1">
    <citation type="submission" date="2014-12" db="EMBL/GenBank/DDBJ databases">
        <title>Insight into the proteome of Arion vulgaris.</title>
        <authorList>
            <person name="Aradska J."/>
            <person name="Bulat T."/>
            <person name="Smidak R."/>
            <person name="Sarate P."/>
            <person name="Gangsoo J."/>
            <person name="Sialana F."/>
            <person name="Bilban M."/>
            <person name="Lubec G."/>
        </authorList>
    </citation>
    <scope>NUCLEOTIDE SEQUENCE</scope>
    <source>
        <tissue evidence="9">Skin</tissue>
    </source>
</reference>
<evidence type="ECO:0000256" key="7">
    <source>
        <dbReference type="SAM" id="Phobius"/>
    </source>
</evidence>
<evidence type="ECO:0000256" key="2">
    <source>
        <dbReference type="ARBA" id="ARBA00008337"/>
    </source>
</evidence>
<dbReference type="AlphaFoldDB" id="A0A0B6ZSD3"/>
<evidence type="ECO:0000256" key="3">
    <source>
        <dbReference type="ARBA" id="ARBA00022692"/>
    </source>
</evidence>
<dbReference type="GO" id="GO:0005783">
    <property type="term" value="C:endoplasmic reticulum"/>
    <property type="evidence" value="ECO:0007669"/>
    <property type="project" value="TreeGrafter"/>
</dbReference>
<gene>
    <name evidence="9" type="primary">ORF75161</name>
</gene>
<proteinExistence type="inferred from homology"/>
<dbReference type="Pfam" id="PF05241">
    <property type="entry name" value="EBP"/>
    <property type="match status" value="1"/>
</dbReference>
<dbReference type="InterPro" id="IPR033118">
    <property type="entry name" value="EXPERA"/>
</dbReference>
<comment type="subcellular location">
    <subcellularLocation>
        <location evidence="1">Membrane</location>
        <topology evidence="1">Multi-pass membrane protein</topology>
    </subcellularLocation>
</comment>
<evidence type="ECO:0000256" key="5">
    <source>
        <dbReference type="ARBA" id="ARBA00023136"/>
    </source>
</evidence>
<dbReference type="PROSITE" id="PS51751">
    <property type="entry name" value="EXPERA"/>
    <property type="match status" value="1"/>
</dbReference>
<keyword evidence="3 6" id="KW-0812">Transmembrane</keyword>
<feature type="transmembrane region" description="Helical" evidence="7">
    <location>
        <begin position="97"/>
        <end position="119"/>
    </location>
</feature>
<feature type="transmembrane region" description="Helical" evidence="7">
    <location>
        <begin position="43"/>
        <end position="65"/>
    </location>
</feature>
<feature type="transmembrane region" description="Helical" evidence="7">
    <location>
        <begin position="131"/>
        <end position="150"/>
    </location>
</feature>
<evidence type="ECO:0000313" key="9">
    <source>
        <dbReference type="EMBL" id="CEK70665.1"/>
    </source>
</evidence>
<organism evidence="9">
    <name type="scientific">Arion vulgaris</name>
    <dbReference type="NCBI Taxonomy" id="1028688"/>
    <lineage>
        <taxon>Eukaryota</taxon>
        <taxon>Metazoa</taxon>
        <taxon>Spiralia</taxon>
        <taxon>Lophotrochozoa</taxon>
        <taxon>Mollusca</taxon>
        <taxon>Gastropoda</taxon>
        <taxon>Heterobranchia</taxon>
        <taxon>Euthyneura</taxon>
        <taxon>Panpulmonata</taxon>
        <taxon>Eupulmonata</taxon>
        <taxon>Stylommatophora</taxon>
        <taxon>Helicina</taxon>
        <taxon>Arionoidea</taxon>
        <taxon>Arionidae</taxon>
        <taxon>Arion</taxon>
    </lineage>
</organism>
<keyword evidence="5 6" id="KW-0472">Membrane</keyword>
<protein>
    <recommendedName>
        <fullName evidence="8">EXPERA domain-containing protein</fullName>
    </recommendedName>
</protein>
<feature type="transmembrane region" description="Helical" evidence="7">
    <location>
        <begin position="12"/>
        <end position="31"/>
    </location>
</feature>
<dbReference type="EMBL" id="HACG01023800">
    <property type="protein sequence ID" value="CEK70665.1"/>
    <property type="molecule type" value="Transcribed_RNA"/>
</dbReference>
<dbReference type="GO" id="GO:0016125">
    <property type="term" value="P:sterol metabolic process"/>
    <property type="evidence" value="ECO:0007669"/>
    <property type="project" value="InterPro"/>
</dbReference>
<evidence type="ECO:0000259" key="8">
    <source>
        <dbReference type="PROSITE" id="PS51751"/>
    </source>
</evidence>
<dbReference type="InterPro" id="IPR007905">
    <property type="entry name" value="EBP"/>
</dbReference>
<dbReference type="GO" id="GO:0047750">
    <property type="term" value="F:cholestenol delta-isomerase activity"/>
    <property type="evidence" value="ECO:0007669"/>
    <property type="project" value="InterPro"/>
</dbReference>
<name>A0A0B6ZSD3_9EUPU</name>